<keyword evidence="1" id="KW-0472">Membrane</keyword>
<comment type="caution">
    <text evidence="3">The sequence shown here is derived from an EMBL/GenBank/DDBJ whole genome shotgun (WGS) entry which is preliminary data.</text>
</comment>
<evidence type="ECO:0000259" key="2">
    <source>
        <dbReference type="Pfam" id="PF01970"/>
    </source>
</evidence>
<dbReference type="EMBL" id="VSSQ01049714">
    <property type="protein sequence ID" value="MPN03794.1"/>
    <property type="molecule type" value="Genomic_DNA"/>
</dbReference>
<dbReference type="AlphaFoldDB" id="A0A645ETG3"/>
<dbReference type="InterPro" id="IPR002823">
    <property type="entry name" value="DUF112_TM"/>
</dbReference>
<feature type="transmembrane region" description="Helical" evidence="1">
    <location>
        <begin position="119"/>
        <end position="139"/>
    </location>
</feature>
<accession>A0A645ETG3</accession>
<evidence type="ECO:0000313" key="3">
    <source>
        <dbReference type="EMBL" id="MPN03794.1"/>
    </source>
</evidence>
<reference evidence="3" key="1">
    <citation type="submission" date="2019-08" db="EMBL/GenBank/DDBJ databases">
        <authorList>
            <person name="Kucharzyk K."/>
            <person name="Murdoch R.W."/>
            <person name="Higgins S."/>
            <person name="Loffler F."/>
        </authorList>
    </citation>
    <scope>NUCLEOTIDE SEQUENCE</scope>
</reference>
<dbReference type="Pfam" id="PF01970">
    <property type="entry name" value="TctA"/>
    <property type="match status" value="1"/>
</dbReference>
<evidence type="ECO:0000256" key="1">
    <source>
        <dbReference type="SAM" id="Phobius"/>
    </source>
</evidence>
<dbReference type="PANTHER" id="PTHR35342">
    <property type="entry name" value="TRICARBOXYLIC TRANSPORT PROTEIN"/>
    <property type="match status" value="1"/>
</dbReference>
<name>A0A645ETG3_9ZZZZ</name>
<feature type="domain" description="DUF112" evidence="2">
    <location>
        <begin position="1"/>
        <end position="91"/>
    </location>
</feature>
<keyword evidence="1" id="KW-0812">Transmembrane</keyword>
<proteinExistence type="predicted"/>
<keyword evidence="1" id="KW-1133">Transmembrane helix</keyword>
<dbReference type="PANTHER" id="PTHR35342:SF5">
    <property type="entry name" value="TRICARBOXYLIC TRANSPORT PROTEIN"/>
    <property type="match status" value="1"/>
</dbReference>
<organism evidence="3">
    <name type="scientific">bioreactor metagenome</name>
    <dbReference type="NCBI Taxonomy" id="1076179"/>
    <lineage>
        <taxon>unclassified sequences</taxon>
        <taxon>metagenomes</taxon>
        <taxon>ecological metagenomes</taxon>
    </lineage>
</organism>
<gene>
    <name evidence="3" type="ORF">SDC9_151028</name>
</gene>
<feature type="transmembrane region" description="Helical" evidence="1">
    <location>
        <begin position="7"/>
        <end position="30"/>
    </location>
</feature>
<sequence>MTKHADIAYALLFGIFIANIMMFVVGSLAAKRFAKVAVCPTNILAPIIMSLCIIGSYAIRNNVWDVIFMLGFGFMGYYMKKTGYSLASLILGLILGPMIESELRRALMLSGGAFLPLLSRPLSLFLFLLVIFSLVGPYLKRKRTA</sequence>
<feature type="transmembrane region" description="Helical" evidence="1">
    <location>
        <begin position="42"/>
        <end position="60"/>
    </location>
</feature>
<protein>
    <recommendedName>
        <fullName evidence="2">DUF112 domain-containing protein</fullName>
    </recommendedName>
</protein>